<dbReference type="Pfam" id="PF22942">
    <property type="entry name" value="DUF7025"/>
    <property type="match status" value="1"/>
</dbReference>
<feature type="compositionally biased region" description="Polar residues" evidence="1">
    <location>
        <begin position="1218"/>
        <end position="1227"/>
    </location>
</feature>
<feature type="compositionally biased region" description="Low complexity" evidence="1">
    <location>
        <begin position="1189"/>
        <end position="1217"/>
    </location>
</feature>
<dbReference type="CDD" id="cd19481">
    <property type="entry name" value="RecA-like_protease"/>
    <property type="match status" value="1"/>
</dbReference>
<dbReference type="AlphaFoldDB" id="A0A9P4U716"/>
<keyword evidence="4" id="KW-1185">Reference proteome</keyword>
<feature type="compositionally biased region" description="Polar residues" evidence="1">
    <location>
        <begin position="1152"/>
        <end position="1188"/>
    </location>
</feature>
<dbReference type="GO" id="GO:0005524">
    <property type="term" value="F:ATP binding"/>
    <property type="evidence" value="ECO:0007669"/>
    <property type="project" value="InterPro"/>
</dbReference>
<name>A0A9P4U716_9PLEO</name>
<feature type="domain" description="AAA+ ATPase" evidence="2">
    <location>
        <begin position="871"/>
        <end position="998"/>
    </location>
</feature>
<evidence type="ECO:0000313" key="3">
    <source>
        <dbReference type="EMBL" id="KAF2438728.1"/>
    </source>
</evidence>
<dbReference type="SMART" id="SM00382">
    <property type="entry name" value="AAA"/>
    <property type="match status" value="1"/>
</dbReference>
<reference evidence="3" key="1">
    <citation type="journal article" date="2020" name="Stud. Mycol.">
        <title>101 Dothideomycetes genomes: a test case for predicting lifestyles and emergence of pathogens.</title>
        <authorList>
            <person name="Haridas S."/>
            <person name="Albert R."/>
            <person name="Binder M."/>
            <person name="Bloem J."/>
            <person name="Labutti K."/>
            <person name="Salamov A."/>
            <person name="Andreopoulos B."/>
            <person name="Baker S."/>
            <person name="Barry K."/>
            <person name="Bills G."/>
            <person name="Bluhm B."/>
            <person name="Cannon C."/>
            <person name="Castanera R."/>
            <person name="Culley D."/>
            <person name="Daum C."/>
            <person name="Ezra D."/>
            <person name="Gonzalez J."/>
            <person name="Henrissat B."/>
            <person name="Kuo A."/>
            <person name="Liang C."/>
            <person name="Lipzen A."/>
            <person name="Lutzoni F."/>
            <person name="Magnuson J."/>
            <person name="Mondo S."/>
            <person name="Nolan M."/>
            <person name="Ohm R."/>
            <person name="Pangilinan J."/>
            <person name="Park H.-J."/>
            <person name="Ramirez L."/>
            <person name="Alfaro M."/>
            <person name="Sun H."/>
            <person name="Tritt A."/>
            <person name="Yoshinaga Y."/>
            <person name="Zwiers L.-H."/>
            <person name="Turgeon B."/>
            <person name="Goodwin S."/>
            <person name="Spatafora J."/>
            <person name="Crous P."/>
            <person name="Grigoriev I."/>
        </authorList>
    </citation>
    <scope>NUCLEOTIDE SEQUENCE</scope>
    <source>
        <strain evidence="3">CBS 690.94</strain>
    </source>
</reference>
<dbReference type="InterPro" id="IPR027417">
    <property type="entry name" value="P-loop_NTPase"/>
</dbReference>
<dbReference type="EMBL" id="MU001511">
    <property type="protein sequence ID" value="KAF2438728.1"/>
    <property type="molecule type" value="Genomic_DNA"/>
</dbReference>
<dbReference type="Pfam" id="PF23232">
    <property type="entry name" value="AAA_lid_13"/>
    <property type="match status" value="1"/>
</dbReference>
<evidence type="ECO:0000313" key="4">
    <source>
        <dbReference type="Proteomes" id="UP000799764"/>
    </source>
</evidence>
<dbReference type="GO" id="GO:0016887">
    <property type="term" value="F:ATP hydrolysis activity"/>
    <property type="evidence" value="ECO:0007669"/>
    <property type="project" value="InterPro"/>
</dbReference>
<evidence type="ECO:0000256" key="1">
    <source>
        <dbReference type="SAM" id="MobiDB-lite"/>
    </source>
</evidence>
<dbReference type="SUPFAM" id="SSF52540">
    <property type="entry name" value="P-loop containing nucleoside triphosphate hydrolases"/>
    <property type="match status" value="1"/>
</dbReference>
<feature type="non-terminal residue" evidence="3">
    <location>
        <position position="1276"/>
    </location>
</feature>
<dbReference type="Gene3D" id="3.40.50.300">
    <property type="entry name" value="P-loop containing nucleotide triphosphate hydrolases"/>
    <property type="match status" value="1"/>
</dbReference>
<gene>
    <name evidence="3" type="ORF">P171DRAFT_397831</name>
</gene>
<dbReference type="PANTHER" id="PTHR46411">
    <property type="entry name" value="FAMILY ATPASE, PUTATIVE-RELATED"/>
    <property type="match status" value="1"/>
</dbReference>
<feature type="compositionally biased region" description="Basic and acidic residues" evidence="1">
    <location>
        <begin position="10"/>
        <end position="27"/>
    </location>
</feature>
<proteinExistence type="predicted"/>
<dbReference type="Pfam" id="PF00004">
    <property type="entry name" value="AAA"/>
    <property type="match status" value="1"/>
</dbReference>
<evidence type="ECO:0000259" key="2">
    <source>
        <dbReference type="SMART" id="SM00382"/>
    </source>
</evidence>
<feature type="compositionally biased region" description="Polar residues" evidence="1">
    <location>
        <begin position="1236"/>
        <end position="1265"/>
    </location>
</feature>
<dbReference type="OrthoDB" id="10042665at2759"/>
<protein>
    <recommendedName>
        <fullName evidence="2">AAA+ ATPase domain-containing protein</fullName>
    </recommendedName>
</protein>
<dbReference type="PANTHER" id="PTHR46411:SF2">
    <property type="entry name" value="AAA+ ATPASE DOMAIN-CONTAINING PROTEIN"/>
    <property type="match status" value="1"/>
</dbReference>
<comment type="caution">
    <text evidence="3">The sequence shown here is derived from an EMBL/GenBank/DDBJ whole genome shotgun (WGS) entry which is preliminary data.</text>
</comment>
<dbReference type="InterPro" id="IPR003959">
    <property type="entry name" value="ATPase_AAA_core"/>
</dbReference>
<feature type="compositionally biased region" description="Basic and acidic residues" evidence="1">
    <location>
        <begin position="38"/>
        <end position="49"/>
    </location>
</feature>
<dbReference type="InterPro" id="IPR056599">
    <property type="entry name" value="AAA_lid_fung"/>
</dbReference>
<organism evidence="3 4">
    <name type="scientific">Karstenula rhodostoma CBS 690.94</name>
    <dbReference type="NCBI Taxonomy" id="1392251"/>
    <lineage>
        <taxon>Eukaryota</taxon>
        <taxon>Fungi</taxon>
        <taxon>Dikarya</taxon>
        <taxon>Ascomycota</taxon>
        <taxon>Pezizomycotina</taxon>
        <taxon>Dothideomycetes</taxon>
        <taxon>Pleosporomycetidae</taxon>
        <taxon>Pleosporales</taxon>
        <taxon>Massarineae</taxon>
        <taxon>Didymosphaeriaceae</taxon>
        <taxon>Karstenula</taxon>
    </lineage>
</organism>
<feature type="compositionally biased region" description="Basic and acidic residues" evidence="1">
    <location>
        <begin position="196"/>
        <end position="225"/>
    </location>
</feature>
<dbReference type="Proteomes" id="UP000799764">
    <property type="component" value="Unassembled WGS sequence"/>
</dbReference>
<dbReference type="InterPro" id="IPR003593">
    <property type="entry name" value="AAA+_ATPase"/>
</dbReference>
<feature type="region of interest" description="Disordered" evidence="1">
    <location>
        <begin position="1"/>
        <end position="56"/>
    </location>
</feature>
<sequence>MADDPASSMRSDDGRLGSPSEDGKEKAPVPTDQSGSSEELRAQGRHEAQPEAAPDPAVLAEIERFRRMEACLYKHRKEWEVKIGPGRWYFGSYPVQDSREHVRYVTLPRGNIYETSDKVLHYTEQRYKRPDIFDPAAIRDVDELESSLGNSAEKDVYDTTIDWGNRRDRLRKTFEWDMDRLFLREEVQLKRLKQQKIDEGKKRRERRMAEADTKLGEEQKGDEAHPGASSFTEAGIAWGEWHQFRKIGSSDKKAFNTIDVLIGEPIIDAEIETNRFWFRDSAHRVPKSHIQSMGQRTMKYMDPATSPLPERIRINSDALLQIIAELLGPAARNVLELENMKAVFTRPYKALNYREKDLREWCLHLEKKFEGFPSGSEAFAASQEPATSANKQADASENDIQENEAVAEEATSQSSISVQADDTKIVEQQGVKQMHTIEAPNGQASNTDSENENEKHGYNDFEDNDNSLTKSLTALHHLRCLLQFMDVSVAAKRNYIESPQCRKVFFSDLWQLFRPGTEVIESDGKQAYRVIGVQSAKHRIAPLWERWYRPTRRGDKEKPDFRITCVYIDCDGVNIGPVTQLFDISRFDGQREVTSLEVYPISFHSVRRSEYNEMEWQEMESYPVLERYRKRLVGRGARFLNVVRGKHMYYAGSTLDEREEVESPVVIDFETAITTRDAQPDQPWKPKLSTLISVPLPDSAVGDESCGGECCQDEFVYDDQHVDRKQRQEYIESLLPSKDAVDEQPPITIMPRLLKDLKLGPEGNFVCSDDELVIMSYRVFGFVLRSRKFAKLDLTHLSEVHTEEESIAKASALNKDGAEKSLTESKGAFDRLVLEEGHSSMIVSLIAQHFRDKKSTTGKREEFDIVRGKGKGLIILLHGAPGVGKTSTAEGVAEKFKKPLFQITCGDLGTTAAEVELALEKNFTLANKWDCILLLDEADVFLTERSKEDFKRNGLVAVFLRLMEYYSGILFLTTNRVGDFDEAFTSRIHVSLYYPALNEEKTGQVFEINMDMIEERFKTKGRAIEIDRMKIAFFALRYFNDHPDARWNGRQIRNACQTALALAEFEAQGDSLEDTEDRNLVVKLNVKHFEIVRDAYLEFTKYMQNLYGTSNSRRAKESRLRAIWVDENDNVVMTQNMGGTRIDRKAAFTLASQNSPNHPMGHSPQQSFQQQTDPRYNRFQQPSSTFGAQQPQYQSPQYPPQYQTPQYQPQQPTPSSQDWYAQQSRNSGAYVPEPQQEGQFQGSVPRTQQQVSPSPNHPQQAQLNPSWLGENIRSMH</sequence>
<feature type="region of interest" description="Disordered" evidence="1">
    <location>
        <begin position="196"/>
        <end position="229"/>
    </location>
</feature>
<feature type="region of interest" description="Disordered" evidence="1">
    <location>
        <begin position="434"/>
        <end position="462"/>
    </location>
</feature>
<dbReference type="InterPro" id="IPR054289">
    <property type="entry name" value="DUF7025"/>
</dbReference>
<accession>A0A9P4U716</accession>
<feature type="region of interest" description="Disordered" evidence="1">
    <location>
        <begin position="1152"/>
        <end position="1276"/>
    </location>
</feature>